<keyword evidence="3" id="KW-1185">Reference proteome</keyword>
<feature type="compositionally biased region" description="Low complexity" evidence="1">
    <location>
        <begin position="1044"/>
        <end position="1068"/>
    </location>
</feature>
<gene>
    <name evidence="2" type="ORF">C7M84_001821</name>
</gene>
<reference evidence="2 3" key="1">
    <citation type="submission" date="2018-04" db="EMBL/GenBank/DDBJ databases">
        <authorList>
            <person name="Zhang X."/>
            <person name="Yuan J."/>
            <person name="Li F."/>
            <person name="Xiang J."/>
        </authorList>
    </citation>
    <scope>NUCLEOTIDE SEQUENCE [LARGE SCALE GENOMIC DNA]</scope>
    <source>
        <tissue evidence="2">Muscle</tissue>
    </source>
</reference>
<feature type="compositionally biased region" description="Basic and acidic residues" evidence="1">
    <location>
        <begin position="821"/>
        <end position="836"/>
    </location>
</feature>
<feature type="region of interest" description="Disordered" evidence="1">
    <location>
        <begin position="22"/>
        <end position="55"/>
    </location>
</feature>
<feature type="compositionally biased region" description="Basic and acidic residues" evidence="1">
    <location>
        <begin position="590"/>
        <end position="602"/>
    </location>
</feature>
<protein>
    <submittedName>
        <fullName evidence="2">Uncharacterized protein</fullName>
    </submittedName>
</protein>
<feature type="compositionally biased region" description="Basic residues" evidence="1">
    <location>
        <begin position="787"/>
        <end position="798"/>
    </location>
</feature>
<feature type="compositionally biased region" description="Low complexity" evidence="1">
    <location>
        <begin position="1161"/>
        <end position="1180"/>
    </location>
</feature>
<feature type="compositionally biased region" description="Pro residues" evidence="1">
    <location>
        <begin position="1082"/>
        <end position="1100"/>
    </location>
</feature>
<feature type="region of interest" description="Disordered" evidence="1">
    <location>
        <begin position="114"/>
        <end position="206"/>
    </location>
</feature>
<feature type="compositionally biased region" description="Low complexity" evidence="1">
    <location>
        <begin position="880"/>
        <end position="892"/>
    </location>
</feature>
<feature type="compositionally biased region" description="Low complexity" evidence="1">
    <location>
        <begin position="962"/>
        <end position="972"/>
    </location>
</feature>
<feature type="compositionally biased region" description="Acidic residues" evidence="1">
    <location>
        <begin position="618"/>
        <end position="627"/>
    </location>
</feature>
<feature type="compositionally biased region" description="Pro residues" evidence="1">
    <location>
        <begin position="932"/>
        <end position="941"/>
    </location>
</feature>
<evidence type="ECO:0000313" key="2">
    <source>
        <dbReference type="EMBL" id="ROT79446.1"/>
    </source>
</evidence>
<feature type="region of interest" description="Disordered" evidence="1">
    <location>
        <begin position="267"/>
        <end position="299"/>
    </location>
</feature>
<accession>A0A423TSI7</accession>
<feature type="compositionally biased region" description="Basic and acidic residues" evidence="1">
    <location>
        <begin position="659"/>
        <end position="678"/>
    </location>
</feature>
<feature type="region of interest" description="Disordered" evidence="1">
    <location>
        <begin position="771"/>
        <end position="1223"/>
    </location>
</feature>
<proteinExistence type="predicted"/>
<feature type="compositionally biased region" description="Basic and acidic residues" evidence="1">
    <location>
        <begin position="473"/>
        <end position="488"/>
    </location>
</feature>
<evidence type="ECO:0000256" key="1">
    <source>
        <dbReference type="SAM" id="MobiDB-lite"/>
    </source>
</evidence>
<evidence type="ECO:0000313" key="3">
    <source>
        <dbReference type="Proteomes" id="UP000283509"/>
    </source>
</evidence>
<dbReference type="OrthoDB" id="6379055at2759"/>
<feature type="region of interest" description="Disordered" evidence="1">
    <location>
        <begin position="232"/>
        <end position="254"/>
    </location>
</feature>
<dbReference type="EMBL" id="QCYY01001241">
    <property type="protein sequence ID" value="ROT79446.1"/>
    <property type="molecule type" value="Genomic_DNA"/>
</dbReference>
<dbReference type="Proteomes" id="UP000283509">
    <property type="component" value="Unassembled WGS sequence"/>
</dbReference>
<organism evidence="2 3">
    <name type="scientific">Penaeus vannamei</name>
    <name type="common">Whiteleg shrimp</name>
    <name type="synonym">Litopenaeus vannamei</name>
    <dbReference type="NCBI Taxonomy" id="6689"/>
    <lineage>
        <taxon>Eukaryota</taxon>
        <taxon>Metazoa</taxon>
        <taxon>Ecdysozoa</taxon>
        <taxon>Arthropoda</taxon>
        <taxon>Crustacea</taxon>
        <taxon>Multicrustacea</taxon>
        <taxon>Malacostraca</taxon>
        <taxon>Eumalacostraca</taxon>
        <taxon>Eucarida</taxon>
        <taxon>Decapoda</taxon>
        <taxon>Dendrobranchiata</taxon>
        <taxon>Penaeoidea</taxon>
        <taxon>Penaeidae</taxon>
        <taxon>Penaeus</taxon>
    </lineage>
</organism>
<feature type="compositionally biased region" description="Basic and acidic residues" evidence="1">
    <location>
        <begin position="628"/>
        <end position="638"/>
    </location>
</feature>
<feature type="region of interest" description="Disordered" evidence="1">
    <location>
        <begin position="427"/>
        <end position="513"/>
    </location>
</feature>
<name>A0A423TSI7_PENVA</name>
<feature type="compositionally biased region" description="Basic and acidic residues" evidence="1">
    <location>
        <begin position="445"/>
        <end position="460"/>
    </location>
</feature>
<feature type="compositionally biased region" description="Basic residues" evidence="1">
    <location>
        <begin position="461"/>
        <end position="471"/>
    </location>
</feature>
<dbReference type="AlphaFoldDB" id="A0A423TSI7"/>
<sequence length="1256" mass="136822">MVLLFSCLADYTFFDRAFGSESLGKAKSAPSPGFPKPGKRLDESSTSRIRSKTQAAGRRVASVLQKIGLTQSIGEGQSVSDVEAAGHSGECVRGAEGLSERASPLRCPVEGNYWPQSSLSRSQEPDYPEPGLLKPKELAHQSPKAGNSHPEKAHGGLNGTAPPRYNSSQLQEILYGGPDAPPHQPRAPAYPFDDPGGSLAPGDKMATTRHMSLLERKKKQWEEERAFLNGGGCGFWGRQAPSEPKRAPLPTDKPPDITFPSPSLQALVAYPPPGLRESGPHPSVAPPTAPSHAQTAQSMPQTPYQYPFYLPMQQLPMGMGNLNGAPVYLVMPPGSGPSAAGGGMPSGHAGAPGFLPEFLRNFQNGTRSSVARSRPTRSVGRLPYAQPVLSSDAFSFNASSRHRPSLLLHFNDNCYPRLEPAIARALFPPQDGEPHSAPASSRGSRGPDEPHEPPRYDSRRAQQHSHYHTHHGGGLDDRGGGGRARWGDRGVGVGHLWAPGDESSPGGRSGEVLPPAWAEQQEDNVLPGAPFSKQGQRTYARGGGMSKMDPEEMAEKERRKRQAEETQRIIKQQEAEERRQRQLQSAIQEAAEKARKEKDVSKYGHIRQSSRGGPLPDVGEEKEDLDQEDSHSRPETKQQHRRPQQPHQQQQQQEQKQQQPERHREQERPETQQSDRGEQSASPQAPARLEIPLIKTPAAPDGEDERTKLLRSLGLTPEVLFASSGFFDRTALLTLLTAAAGQRTSIASHDSPADYITDRIITPTKYRSLRECGTQCDEPPHASPRRETRRRSSRRKKSPSSSLPRNPGHVSDSRPPWGQNHSDRPYRKQSEKDPYANRRFRRRSTRSLGRCERDTATEESDNPQPHRRRRKTWDKSRQESLSSDISRSPSPRGKGRLSRSSFTSSHWPHIKPSLTPSLQHRPFTPEAEQLLQPPPSPPPEAASPADLGREAADEPDDDDDVVTPSSPLVPTAARSSSPPVPALLNKLKGESSFDVPEYPPGQEPPGVELPRSRSPPIPTVLKRLNSSGGSAGTPTLPELPSPSRPSSRPQSPRTLSRSSPSSPGRKSSIVGRPRTDSSLSVPSPPSQSRPPTPRRLPPMTPTKTESLSSSPRPSPAFRSTSPPVPALARKLSAESRLSYPSPEEPAAERQLTPVETPGSPPLHSSSTSPASVATSAGVSSRPGSATSVQDEDGRTLSVTSSGYESGRRSSGEPRSLSEPLVSPDKWVILKSLSSLRQNLWRRHQELSQQPDSDGSC</sequence>
<comment type="caution">
    <text evidence="2">The sequence shown here is derived from an EMBL/GenBank/DDBJ whole genome shotgun (WGS) entry which is preliminary data.</text>
</comment>
<feature type="compositionally biased region" description="Low complexity" evidence="1">
    <location>
        <begin position="1106"/>
        <end position="1121"/>
    </location>
</feature>
<feature type="region of interest" description="Disordered" evidence="1">
    <location>
        <begin position="525"/>
        <end position="705"/>
    </location>
</feature>
<reference evidence="2 3" key="2">
    <citation type="submission" date="2019-01" db="EMBL/GenBank/DDBJ databases">
        <title>The decoding of complex shrimp genome reveals the adaptation for benthos swimmer, frequently molting mechanism and breeding impact on genome.</title>
        <authorList>
            <person name="Sun Y."/>
            <person name="Gao Y."/>
            <person name="Yu Y."/>
        </authorList>
    </citation>
    <scope>NUCLEOTIDE SEQUENCE [LARGE SCALE GENOMIC DNA]</scope>
    <source>
        <tissue evidence="2">Muscle</tissue>
    </source>
</reference>
<feature type="compositionally biased region" description="Basic and acidic residues" evidence="1">
    <location>
        <begin position="548"/>
        <end position="580"/>
    </location>
</feature>
<feature type="compositionally biased region" description="Low complexity" evidence="1">
    <location>
        <begin position="645"/>
        <end position="658"/>
    </location>
</feature>